<protein>
    <recommendedName>
        <fullName evidence="5">DUF2846 domain-containing protein</fullName>
    </recommendedName>
</protein>
<reference evidence="3 4" key="1">
    <citation type="submission" date="2018-10" db="EMBL/GenBank/DDBJ databases">
        <title>Rhodobacter sp . BO-81.</title>
        <authorList>
            <person name="Im W.T."/>
        </authorList>
    </citation>
    <scope>NUCLEOTIDE SEQUENCE [LARGE SCALE GENOMIC DNA]</scope>
    <source>
        <strain evidence="3 4">BO-81</strain>
    </source>
</reference>
<evidence type="ECO:0008006" key="5">
    <source>
        <dbReference type="Google" id="ProtNLM"/>
    </source>
</evidence>
<evidence type="ECO:0000256" key="2">
    <source>
        <dbReference type="SAM" id="SignalP"/>
    </source>
</evidence>
<evidence type="ECO:0000313" key="4">
    <source>
        <dbReference type="Proteomes" id="UP000279673"/>
    </source>
</evidence>
<accession>A0A421BJR4</accession>
<organism evidence="3 4">
    <name type="scientific">Paenirhodobacter hankyongi</name>
    <dbReference type="NCBI Taxonomy" id="2294033"/>
    <lineage>
        <taxon>Bacteria</taxon>
        <taxon>Pseudomonadati</taxon>
        <taxon>Pseudomonadota</taxon>
        <taxon>Alphaproteobacteria</taxon>
        <taxon>Rhodobacterales</taxon>
        <taxon>Rhodobacter group</taxon>
        <taxon>Paenirhodobacter</taxon>
    </lineage>
</organism>
<name>A0A421BJR4_9RHOB</name>
<evidence type="ECO:0000256" key="1">
    <source>
        <dbReference type="SAM" id="MobiDB-lite"/>
    </source>
</evidence>
<feature type="region of interest" description="Disordered" evidence="1">
    <location>
        <begin position="158"/>
        <end position="184"/>
    </location>
</feature>
<evidence type="ECO:0000313" key="3">
    <source>
        <dbReference type="EMBL" id="RLL62672.1"/>
    </source>
</evidence>
<dbReference type="Proteomes" id="UP000279673">
    <property type="component" value="Unassembled WGS sequence"/>
</dbReference>
<sequence length="195" mass="21202">MMRRLSLVIVLLLLALPAAAIERPAGLMWNHSGLPLTLPLQVKSDPGADLYLQLSDPATGQAVLAAYVRGGAFFRVLVPPGRWALTFARGRDAQGQDWQGEDGLFGAATEVIALPEPLVFQTEGAARKSGHLIDLRGASPVLRDIGLCQRRALDPDSLSRSWARQHPHGLRDPREPGPFTAPRYDLRSHFCDDAG</sequence>
<proteinExistence type="predicted"/>
<comment type="caution">
    <text evidence="3">The sequence shown here is derived from an EMBL/GenBank/DDBJ whole genome shotgun (WGS) entry which is preliminary data.</text>
</comment>
<keyword evidence="4" id="KW-1185">Reference proteome</keyword>
<gene>
    <name evidence="3" type="ORF">DYS74_16360</name>
</gene>
<keyword evidence="2" id="KW-0732">Signal</keyword>
<dbReference type="AlphaFoldDB" id="A0A421BJR4"/>
<feature type="signal peptide" evidence="2">
    <location>
        <begin position="1"/>
        <end position="20"/>
    </location>
</feature>
<feature type="chain" id="PRO_5019151953" description="DUF2846 domain-containing protein" evidence="2">
    <location>
        <begin position="21"/>
        <end position="195"/>
    </location>
</feature>
<dbReference type="RefSeq" id="WP_121534744.1">
    <property type="nucleotide sequence ID" value="NZ_RCHI01000020.1"/>
</dbReference>
<dbReference type="EMBL" id="RCHI01000020">
    <property type="protein sequence ID" value="RLL62672.1"/>
    <property type="molecule type" value="Genomic_DNA"/>
</dbReference>